<evidence type="ECO:0008006" key="5">
    <source>
        <dbReference type="Google" id="ProtNLM"/>
    </source>
</evidence>
<organism evidence="3 4">
    <name type="scientific">Mastigocoleus testarum BC008</name>
    <dbReference type="NCBI Taxonomy" id="371196"/>
    <lineage>
        <taxon>Bacteria</taxon>
        <taxon>Bacillati</taxon>
        <taxon>Cyanobacteriota</taxon>
        <taxon>Cyanophyceae</taxon>
        <taxon>Nostocales</taxon>
        <taxon>Hapalosiphonaceae</taxon>
        <taxon>Mastigocoleus</taxon>
    </lineage>
</organism>
<protein>
    <recommendedName>
        <fullName evidence="5">Chemotaxis protein</fullName>
    </recommendedName>
</protein>
<keyword evidence="2" id="KW-0472">Membrane</keyword>
<evidence type="ECO:0000313" key="4">
    <source>
        <dbReference type="Proteomes" id="UP000053372"/>
    </source>
</evidence>
<reference evidence="3 4" key="1">
    <citation type="journal article" date="2015" name="Genome Announc.">
        <title>Draft Genome of the Euendolithic (true boring) Cyanobacterium Mastigocoleus testarum strain BC008.</title>
        <authorList>
            <person name="Guida B.S."/>
            <person name="Garcia-Pichel F."/>
        </authorList>
    </citation>
    <scope>NUCLEOTIDE SEQUENCE [LARGE SCALE GENOMIC DNA]</scope>
    <source>
        <strain evidence="3 4">BC008</strain>
    </source>
</reference>
<keyword evidence="4" id="KW-1185">Reference proteome</keyword>
<name>A0A0V7ZQK3_9CYAN</name>
<evidence type="ECO:0000256" key="2">
    <source>
        <dbReference type="SAM" id="Phobius"/>
    </source>
</evidence>
<evidence type="ECO:0000256" key="1">
    <source>
        <dbReference type="SAM" id="Coils"/>
    </source>
</evidence>
<sequence>MQEYLSIFSGYEVREILPLISTGVLGLIIVVILVLLTRIQKNINKDKIENSKLLEKITVLNESSQKLEREITQANTSLNSSYESLKTQIEALIQSNTSLKSEFDNLQVAHQASISANSDREEVISNILKSNIEGQSEKLQLLEERLETVTKLVSQVEALEGKNSELENMLAKLQETSHNSQEMIANLGSQNTHSIPDETLQNLQTLSDKLTEIENYQSQIEALVQTTANEIETRIKKLLDAKKTRTKSTKKGMGPTK</sequence>
<keyword evidence="2" id="KW-1133">Transmembrane helix</keyword>
<gene>
    <name evidence="3" type="ORF">BC008_26685</name>
</gene>
<accession>A0A0V7ZQK3</accession>
<evidence type="ECO:0000313" key="3">
    <source>
        <dbReference type="EMBL" id="KST66776.1"/>
    </source>
</evidence>
<comment type="caution">
    <text evidence="3">The sequence shown here is derived from an EMBL/GenBank/DDBJ whole genome shotgun (WGS) entry which is preliminary data.</text>
</comment>
<dbReference type="AlphaFoldDB" id="A0A0V7ZQK3"/>
<dbReference type="Proteomes" id="UP000053372">
    <property type="component" value="Unassembled WGS sequence"/>
</dbReference>
<keyword evidence="1" id="KW-0175">Coiled coil</keyword>
<keyword evidence="2" id="KW-0812">Transmembrane</keyword>
<feature type="coiled-coil region" evidence="1">
    <location>
        <begin position="50"/>
        <end position="226"/>
    </location>
</feature>
<dbReference type="EMBL" id="LMTZ01000094">
    <property type="protein sequence ID" value="KST66776.1"/>
    <property type="molecule type" value="Genomic_DNA"/>
</dbReference>
<proteinExistence type="predicted"/>
<feature type="transmembrane region" description="Helical" evidence="2">
    <location>
        <begin position="16"/>
        <end position="37"/>
    </location>
</feature>
<dbReference type="RefSeq" id="WP_027842885.1">
    <property type="nucleotide sequence ID" value="NZ_LMTZ01000094.1"/>
</dbReference>